<protein>
    <submittedName>
        <fullName evidence="2">Uncharacterized protein</fullName>
    </submittedName>
</protein>
<dbReference type="EMBL" id="OX597824">
    <property type="protein sequence ID" value="CAI9730534.1"/>
    <property type="molecule type" value="Genomic_DNA"/>
</dbReference>
<keyword evidence="3" id="KW-1185">Reference proteome</keyword>
<dbReference type="Proteomes" id="UP001162480">
    <property type="component" value="Chromosome 11"/>
</dbReference>
<gene>
    <name evidence="2" type="ORF">OCTVUL_1B012187</name>
</gene>
<keyword evidence="1" id="KW-1133">Transmembrane helix</keyword>
<proteinExistence type="predicted"/>
<feature type="transmembrane region" description="Helical" evidence="1">
    <location>
        <begin position="12"/>
        <end position="33"/>
    </location>
</feature>
<dbReference type="AlphaFoldDB" id="A0AA36FAU1"/>
<accession>A0AA36FAU1</accession>
<evidence type="ECO:0000313" key="2">
    <source>
        <dbReference type="EMBL" id="CAI9730534.1"/>
    </source>
</evidence>
<evidence type="ECO:0000256" key="1">
    <source>
        <dbReference type="SAM" id="Phobius"/>
    </source>
</evidence>
<organism evidence="2 3">
    <name type="scientific">Octopus vulgaris</name>
    <name type="common">Common octopus</name>
    <dbReference type="NCBI Taxonomy" id="6645"/>
    <lineage>
        <taxon>Eukaryota</taxon>
        <taxon>Metazoa</taxon>
        <taxon>Spiralia</taxon>
        <taxon>Lophotrochozoa</taxon>
        <taxon>Mollusca</taxon>
        <taxon>Cephalopoda</taxon>
        <taxon>Coleoidea</taxon>
        <taxon>Octopodiformes</taxon>
        <taxon>Octopoda</taxon>
        <taxon>Incirrata</taxon>
        <taxon>Octopodidae</taxon>
        <taxon>Octopus</taxon>
    </lineage>
</organism>
<keyword evidence="1" id="KW-0472">Membrane</keyword>
<sequence>MRICVESTGLSYAAGFIAVVVVAVTAQDVLYALDPNDVDGYVVLEQVAVVGAASVPVVVAVVVFAVGRGGE</sequence>
<reference evidence="2" key="1">
    <citation type="submission" date="2023-08" db="EMBL/GenBank/DDBJ databases">
        <authorList>
            <person name="Alioto T."/>
            <person name="Alioto T."/>
            <person name="Gomez Garrido J."/>
        </authorList>
    </citation>
    <scope>NUCLEOTIDE SEQUENCE</scope>
</reference>
<feature type="transmembrane region" description="Helical" evidence="1">
    <location>
        <begin position="48"/>
        <end position="67"/>
    </location>
</feature>
<evidence type="ECO:0000313" key="3">
    <source>
        <dbReference type="Proteomes" id="UP001162480"/>
    </source>
</evidence>
<keyword evidence="1" id="KW-0812">Transmembrane</keyword>
<name>A0AA36FAU1_OCTVU</name>